<reference evidence="5 6" key="1">
    <citation type="submission" date="2020-10" db="EMBL/GenBank/DDBJ databases">
        <authorList>
            <person name="Klimov P.B."/>
            <person name="Dyachkov S.M."/>
            <person name="Chetverikov P.E."/>
        </authorList>
    </citation>
    <scope>NUCLEOTIDE SEQUENCE [LARGE SCALE GENOMIC DNA]</scope>
    <source>
        <strain evidence="5">BMOC 18-1129-001#AD2665</strain>
        <tissue evidence="5">Entire mites</tissue>
    </source>
</reference>
<keyword evidence="3" id="KW-1015">Disulfide bond</keyword>
<organism evidence="5 6">
    <name type="scientific">Fragariocoptes setiger</name>
    <dbReference type="NCBI Taxonomy" id="1670756"/>
    <lineage>
        <taxon>Eukaryota</taxon>
        <taxon>Metazoa</taxon>
        <taxon>Ecdysozoa</taxon>
        <taxon>Arthropoda</taxon>
        <taxon>Chelicerata</taxon>
        <taxon>Arachnida</taxon>
        <taxon>Acari</taxon>
        <taxon>Acariformes</taxon>
        <taxon>Trombidiformes</taxon>
        <taxon>Prostigmata</taxon>
        <taxon>Eupodina</taxon>
        <taxon>Eriophyoidea</taxon>
        <taxon>Phytoptidae</taxon>
        <taxon>Fragariocoptes</taxon>
    </lineage>
</organism>
<evidence type="ECO:0000256" key="1">
    <source>
        <dbReference type="ARBA" id="ARBA00004613"/>
    </source>
</evidence>
<keyword evidence="4" id="KW-1133">Transmembrane helix</keyword>
<keyword evidence="6" id="KW-1185">Reference proteome</keyword>
<comment type="subcellular location">
    <subcellularLocation>
        <location evidence="1">Secreted</location>
    </subcellularLocation>
</comment>
<name>A0ABQ7S6I0_9ACAR</name>
<dbReference type="InterPro" id="IPR004169">
    <property type="entry name" value="Spidertoxin"/>
</dbReference>
<sequence>MLTSTMMSMCDDDKHYRHSSNHNNVTRNNRKSKLESFKLLSRRRCIILSALIAMALIVIVTDYIVASVTCEPSIYQSKYLDLESSDIDDIENYKQALESLLYKRTQQTSVCIARGKSCDHRPDQCCQDSSCRCNLWGTNCKCHRMGLFQKWGR</sequence>
<evidence type="ECO:0000313" key="6">
    <source>
        <dbReference type="Proteomes" id="UP000825002"/>
    </source>
</evidence>
<evidence type="ECO:0000256" key="3">
    <source>
        <dbReference type="ARBA" id="ARBA00023157"/>
    </source>
</evidence>
<feature type="transmembrane region" description="Helical" evidence="4">
    <location>
        <begin position="45"/>
        <end position="66"/>
    </location>
</feature>
<keyword evidence="4" id="KW-0472">Membrane</keyword>
<dbReference type="Proteomes" id="UP000825002">
    <property type="component" value="Unassembled WGS sequence"/>
</dbReference>
<dbReference type="Gene3D" id="4.10.40.10">
    <property type="match status" value="1"/>
</dbReference>
<dbReference type="EMBL" id="JAIFTH010000719">
    <property type="protein sequence ID" value="KAG9509043.1"/>
    <property type="molecule type" value="Genomic_DNA"/>
</dbReference>
<dbReference type="Pfam" id="PF02819">
    <property type="entry name" value="Toxin_9"/>
    <property type="match status" value="1"/>
</dbReference>
<accession>A0ABQ7S6I0</accession>
<dbReference type="CDD" id="cd12960">
    <property type="entry name" value="Spider_toxin"/>
    <property type="match status" value="1"/>
</dbReference>
<evidence type="ECO:0000256" key="2">
    <source>
        <dbReference type="ARBA" id="ARBA00022525"/>
    </source>
</evidence>
<comment type="caution">
    <text evidence="5">The sequence shown here is derived from an EMBL/GenBank/DDBJ whole genome shotgun (WGS) entry which is preliminary data.</text>
</comment>
<keyword evidence="2" id="KW-0964">Secreted</keyword>
<evidence type="ECO:0000256" key="4">
    <source>
        <dbReference type="SAM" id="Phobius"/>
    </source>
</evidence>
<keyword evidence="4" id="KW-0812">Transmembrane</keyword>
<protein>
    <submittedName>
        <fullName evidence="5">Uncharacterized protein</fullName>
    </submittedName>
</protein>
<gene>
    <name evidence="5" type="ORF">GZH46_02450</name>
</gene>
<evidence type="ECO:0000313" key="5">
    <source>
        <dbReference type="EMBL" id="KAG9509043.1"/>
    </source>
</evidence>
<proteinExistence type="predicted"/>
<dbReference type="SUPFAM" id="SSF57059">
    <property type="entry name" value="omega toxin-like"/>
    <property type="match status" value="1"/>
</dbReference>